<accession>A0A1G7RW15</accession>
<dbReference type="STRING" id="104663.SAMN04488121_103637"/>
<evidence type="ECO:0000313" key="3">
    <source>
        <dbReference type="EMBL" id="SDG14941.1"/>
    </source>
</evidence>
<name>A0A1G7RW15_CHIFI</name>
<keyword evidence="2" id="KW-0812">Transmembrane</keyword>
<proteinExistence type="predicted"/>
<dbReference type="InterPro" id="IPR018682">
    <property type="entry name" value="DUF2167_membr"/>
</dbReference>
<keyword evidence="2" id="KW-1133">Transmembrane helix</keyword>
<organism evidence="3 4">
    <name type="scientific">Chitinophaga filiformis</name>
    <name type="common">Myxococcus filiformis</name>
    <name type="synonym">Flexibacter filiformis</name>
    <dbReference type="NCBI Taxonomy" id="104663"/>
    <lineage>
        <taxon>Bacteria</taxon>
        <taxon>Pseudomonadati</taxon>
        <taxon>Bacteroidota</taxon>
        <taxon>Chitinophagia</taxon>
        <taxon>Chitinophagales</taxon>
        <taxon>Chitinophagaceae</taxon>
        <taxon>Chitinophaga</taxon>
    </lineage>
</organism>
<evidence type="ECO:0000313" key="4">
    <source>
        <dbReference type="Proteomes" id="UP000199045"/>
    </source>
</evidence>
<gene>
    <name evidence="3" type="ORF">SAMN04488121_103637</name>
</gene>
<dbReference type="AlphaFoldDB" id="A0A1G7RW15"/>
<sequence length="348" mass="38296">MTVLLLGALTLNAAVPTKDSTEIYKEQIEHYVDSVRKAQKFETGLINLPGGKATVDVPKGFKFLNQEQSKWVLTELWGNPPSNAENVLGMIFPEDADPFTDGSYAFVVEYEDMGFVKDDDAEKIDYDDMLKSMQADEKETNEARTKEGYPTLHIVGWAQKPYYDKEKKVLHWAKEIKFGGHEGANTLNYDVRVLGRHGILSLKAVCTMDELPLVKANIDKVLNMSSFTSGNAYSDFDPKIDKIAVWTIGGLVAGKVLAKAGLFAVLLKFLAAGWKFIAIGFVAFIGFLKNLFSRKKKEKGIDTSDLAPNDEQQHGVAVEEEAQAAEGLAADHTPAPEAGNNDVTSNNV</sequence>
<protein>
    <submittedName>
        <fullName evidence="3">Uncharacterized membrane-anchored protein</fullName>
    </submittedName>
</protein>
<keyword evidence="2" id="KW-0472">Membrane</keyword>
<dbReference type="EMBL" id="FNBN01000003">
    <property type="protein sequence ID" value="SDG14941.1"/>
    <property type="molecule type" value="Genomic_DNA"/>
</dbReference>
<evidence type="ECO:0000256" key="2">
    <source>
        <dbReference type="SAM" id="Phobius"/>
    </source>
</evidence>
<dbReference type="Proteomes" id="UP000199045">
    <property type="component" value="Unassembled WGS sequence"/>
</dbReference>
<evidence type="ECO:0000256" key="1">
    <source>
        <dbReference type="SAM" id="MobiDB-lite"/>
    </source>
</evidence>
<feature type="region of interest" description="Disordered" evidence="1">
    <location>
        <begin position="302"/>
        <end position="348"/>
    </location>
</feature>
<dbReference type="RefSeq" id="WP_218124198.1">
    <property type="nucleotide sequence ID" value="NZ_FNBN01000003.1"/>
</dbReference>
<dbReference type="Pfam" id="PF09935">
    <property type="entry name" value="DUF2167"/>
    <property type="match status" value="1"/>
</dbReference>
<reference evidence="3 4" key="1">
    <citation type="submission" date="2016-10" db="EMBL/GenBank/DDBJ databases">
        <authorList>
            <person name="de Groot N.N."/>
        </authorList>
    </citation>
    <scope>NUCLEOTIDE SEQUENCE [LARGE SCALE GENOMIC DNA]</scope>
    <source>
        <strain evidence="3 4">DSM 527</strain>
    </source>
</reference>
<feature type="transmembrane region" description="Helical" evidence="2">
    <location>
        <begin position="262"/>
        <end position="288"/>
    </location>
</feature>